<evidence type="ECO:0000313" key="2">
    <source>
        <dbReference type="Proteomes" id="UP000799440"/>
    </source>
</evidence>
<protein>
    <submittedName>
        <fullName evidence="1">Uncharacterized protein</fullName>
    </submittedName>
</protein>
<dbReference type="EMBL" id="MU006578">
    <property type="protein sequence ID" value="KAF2746261.1"/>
    <property type="molecule type" value="Genomic_DNA"/>
</dbReference>
<reference evidence="1" key="1">
    <citation type="journal article" date="2020" name="Stud. Mycol.">
        <title>101 Dothideomycetes genomes: a test case for predicting lifestyles and emergence of pathogens.</title>
        <authorList>
            <person name="Haridas S."/>
            <person name="Albert R."/>
            <person name="Binder M."/>
            <person name="Bloem J."/>
            <person name="Labutti K."/>
            <person name="Salamov A."/>
            <person name="Andreopoulos B."/>
            <person name="Baker S."/>
            <person name="Barry K."/>
            <person name="Bills G."/>
            <person name="Bluhm B."/>
            <person name="Cannon C."/>
            <person name="Castanera R."/>
            <person name="Culley D."/>
            <person name="Daum C."/>
            <person name="Ezra D."/>
            <person name="Gonzalez J."/>
            <person name="Henrissat B."/>
            <person name="Kuo A."/>
            <person name="Liang C."/>
            <person name="Lipzen A."/>
            <person name="Lutzoni F."/>
            <person name="Magnuson J."/>
            <person name="Mondo S."/>
            <person name="Nolan M."/>
            <person name="Ohm R."/>
            <person name="Pangilinan J."/>
            <person name="Park H.-J."/>
            <person name="Ramirez L."/>
            <person name="Alfaro M."/>
            <person name="Sun H."/>
            <person name="Tritt A."/>
            <person name="Yoshinaga Y."/>
            <person name="Zwiers L.-H."/>
            <person name="Turgeon B."/>
            <person name="Goodwin S."/>
            <person name="Spatafora J."/>
            <person name="Crous P."/>
            <person name="Grigoriev I."/>
        </authorList>
    </citation>
    <scope>NUCLEOTIDE SEQUENCE</scope>
    <source>
        <strain evidence="1">CBS 119925</strain>
    </source>
</reference>
<gene>
    <name evidence="1" type="ORF">M011DRAFT_377227</name>
</gene>
<dbReference type="AlphaFoldDB" id="A0A6A6VAE6"/>
<accession>A0A6A6VAE6</accession>
<evidence type="ECO:0000313" key="1">
    <source>
        <dbReference type="EMBL" id="KAF2746261.1"/>
    </source>
</evidence>
<feature type="non-terminal residue" evidence="1">
    <location>
        <position position="267"/>
    </location>
</feature>
<proteinExistence type="predicted"/>
<dbReference type="OrthoDB" id="4167490at2759"/>
<organism evidence="1 2">
    <name type="scientific">Sporormia fimetaria CBS 119925</name>
    <dbReference type="NCBI Taxonomy" id="1340428"/>
    <lineage>
        <taxon>Eukaryota</taxon>
        <taxon>Fungi</taxon>
        <taxon>Dikarya</taxon>
        <taxon>Ascomycota</taxon>
        <taxon>Pezizomycotina</taxon>
        <taxon>Dothideomycetes</taxon>
        <taxon>Pleosporomycetidae</taxon>
        <taxon>Pleosporales</taxon>
        <taxon>Sporormiaceae</taxon>
        <taxon>Sporormia</taxon>
    </lineage>
</organism>
<feature type="non-terminal residue" evidence="1">
    <location>
        <position position="1"/>
    </location>
</feature>
<keyword evidence="2" id="KW-1185">Reference proteome</keyword>
<dbReference type="Proteomes" id="UP000799440">
    <property type="component" value="Unassembled WGS sequence"/>
</dbReference>
<sequence>LTPLELLPSELLQYIFHLSGYALSLPLSSRLLSSKLSDPYTLRNVCIHYLKPTPEGAFAAPPSLQSQLFTFKWLTWQFFKDIYLTKTYAEMGCLCGSTACADPIWPPDFDVVAQRMSFDKPRHLPELSYLKCRLPAKLLHGPWTNDKIAFLRFLLLTTGMTVDWADSATRALVNQGRKDAVLERALGAVDAFNNNLRLGKSPGVAHIRFSVLEGGCDRSVVFNTMVAARKWSLREYEWDFGDLVEWAKEREREGDRKGMWLKVKLRE</sequence>
<name>A0A6A6VAE6_9PLEO</name>